<evidence type="ECO:0000313" key="3">
    <source>
        <dbReference type="EMBL" id="KAH7138627.1"/>
    </source>
</evidence>
<reference evidence="3" key="1">
    <citation type="journal article" date="2021" name="Nat. Commun.">
        <title>Genetic determinants of endophytism in the Arabidopsis root mycobiome.</title>
        <authorList>
            <person name="Mesny F."/>
            <person name="Miyauchi S."/>
            <person name="Thiergart T."/>
            <person name="Pickel B."/>
            <person name="Atanasova L."/>
            <person name="Karlsson M."/>
            <person name="Huettel B."/>
            <person name="Barry K.W."/>
            <person name="Haridas S."/>
            <person name="Chen C."/>
            <person name="Bauer D."/>
            <person name="Andreopoulos W."/>
            <person name="Pangilinan J."/>
            <person name="LaButti K."/>
            <person name="Riley R."/>
            <person name="Lipzen A."/>
            <person name="Clum A."/>
            <person name="Drula E."/>
            <person name="Henrissat B."/>
            <person name="Kohler A."/>
            <person name="Grigoriev I.V."/>
            <person name="Martin F.M."/>
            <person name="Hacquard S."/>
        </authorList>
    </citation>
    <scope>NUCLEOTIDE SEQUENCE</scope>
    <source>
        <strain evidence="3">MPI-CAGE-CH-0243</strain>
    </source>
</reference>
<proteinExistence type="predicted"/>
<dbReference type="AlphaFoldDB" id="A0A9P9EK78"/>
<feature type="transmembrane region" description="Helical" evidence="2">
    <location>
        <begin position="90"/>
        <end position="114"/>
    </location>
</feature>
<dbReference type="Proteomes" id="UP000700596">
    <property type="component" value="Unassembled WGS sequence"/>
</dbReference>
<keyword evidence="2" id="KW-1133">Transmembrane helix</keyword>
<evidence type="ECO:0000256" key="1">
    <source>
        <dbReference type="SAM" id="MobiDB-lite"/>
    </source>
</evidence>
<sequence length="274" mass="30006">MAINAVVQGFSKTNRWLLYTSMMLAPAQGASGIGSNCPSNIGFLAYNWYTQIIWYRAVRSKELHALSLVPVHINMTFALSYLGGVTSGNIWVGILLGLGTIGVIILNSVSAWISYATNQVEGYGQWQFFFFGWRTLTVGWHKFFLVWQIGDVCFALACSIAAIAIPIAISKSDTCQKASWWLRYPIIPLGAVIMLFIGAPLIVWMELIVSRNNIESETDWVAVYVFAAQVATMMLPSCSSCLTGVRKVKEPTPAAISSKDKGANATTDVELASK</sequence>
<feature type="region of interest" description="Disordered" evidence="1">
    <location>
        <begin position="255"/>
        <end position="274"/>
    </location>
</feature>
<feature type="transmembrane region" description="Helical" evidence="2">
    <location>
        <begin position="181"/>
        <end position="203"/>
    </location>
</feature>
<dbReference type="EMBL" id="JAGMWT010000001">
    <property type="protein sequence ID" value="KAH7138627.1"/>
    <property type="molecule type" value="Genomic_DNA"/>
</dbReference>
<evidence type="ECO:0000313" key="4">
    <source>
        <dbReference type="Proteomes" id="UP000700596"/>
    </source>
</evidence>
<keyword evidence="2" id="KW-0472">Membrane</keyword>
<organism evidence="3 4">
    <name type="scientific">Dendryphion nanum</name>
    <dbReference type="NCBI Taxonomy" id="256645"/>
    <lineage>
        <taxon>Eukaryota</taxon>
        <taxon>Fungi</taxon>
        <taxon>Dikarya</taxon>
        <taxon>Ascomycota</taxon>
        <taxon>Pezizomycotina</taxon>
        <taxon>Dothideomycetes</taxon>
        <taxon>Pleosporomycetidae</taxon>
        <taxon>Pleosporales</taxon>
        <taxon>Torulaceae</taxon>
        <taxon>Dendryphion</taxon>
    </lineage>
</organism>
<name>A0A9P9EK78_9PLEO</name>
<keyword evidence="2" id="KW-0812">Transmembrane</keyword>
<feature type="transmembrane region" description="Helical" evidence="2">
    <location>
        <begin position="63"/>
        <end position="84"/>
    </location>
</feature>
<comment type="caution">
    <text evidence="3">The sequence shown here is derived from an EMBL/GenBank/DDBJ whole genome shotgun (WGS) entry which is preliminary data.</text>
</comment>
<accession>A0A9P9EK78</accession>
<evidence type="ECO:0000256" key="2">
    <source>
        <dbReference type="SAM" id="Phobius"/>
    </source>
</evidence>
<feature type="transmembrane region" description="Helical" evidence="2">
    <location>
        <begin position="149"/>
        <end position="169"/>
    </location>
</feature>
<dbReference type="OrthoDB" id="4261061at2759"/>
<keyword evidence="4" id="KW-1185">Reference proteome</keyword>
<protein>
    <submittedName>
        <fullName evidence="3">Uncharacterized protein</fullName>
    </submittedName>
</protein>
<gene>
    <name evidence="3" type="ORF">B0J11DRAFT_20923</name>
</gene>